<dbReference type="EMBL" id="QGKY02000246">
    <property type="protein sequence ID" value="KAF2586452.1"/>
    <property type="molecule type" value="Genomic_DNA"/>
</dbReference>
<protein>
    <submittedName>
        <fullName evidence="2">Uncharacterized protein</fullName>
    </submittedName>
</protein>
<feature type="region of interest" description="Disordered" evidence="1">
    <location>
        <begin position="1"/>
        <end position="83"/>
    </location>
</feature>
<dbReference type="AlphaFoldDB" id="A0A8S9JX20"/>
<reference evidence="2" key="1">
    <citation type="submission" date="2019-12" db="EMBL/GenBank/DDBJ databases">
        <title>Genome sequencing and annotation of Brassica cretica.</title>
        <authorList>
            <person name="Studholme D.J."/>
            <person name="Sarris P.F."/>
        </authorList>
    </citation>
    <scope>NUCLEOTIDE SEQUENCE</scope>
    <source>
        <strain evidence="2">PFS-102/07</strain>
        <tissue evidence="2">Leaf</tissue>
    </source>
</reference>
<proteinExistence type="predicted"/>
<organism evidence="2">
    <name type="scientific">Brassica cretica</name>
    <name type="common">Mustard</name>
    <dbReference type="NCBI Taxonomy" id="69181"/>
    <lineage>
        <taxon>Eukaryota</taxon>
        <taxon>Viridiplantae</taxon>
        <taxon>Streptophyta</taxon>
        <taxon>Embryophyta</taxon>
        <taxon>Tracheophyta</taxon>
        <taxon>Spermatophyta</taxon>
        <taxon>Magnoliopsida</taxon>
        <taxon>eudicotyledons</taxon>
        <taxon>Gunneridae</taxon>
        <taxon>Pentapetalae</taxon>
        <taxon>rosids</taxon>
        <taxon>malvids</taxon>
        <taxon>Brassicales</taxon>
        <taxon>Brassicaceae</taxon>
        <taxon>Brassiceae</taxon>
        <taxon>Brassica</taxon>
    </lineage>
</organism>
<name>A0A8S9JX20_BRACR</name>
<comment type="caution">
    <text evidence="2">The sequence shown here is derived from an EMBL/GenBank/DDBJ whole genome shotgun (WGS) entry which is preliminary data.</text>
</comment>
<sequence length="83" mass="8587">MPGGSGVAPEIAGASEDEVEHSQEEAASGLPLIPIPDSDDEGSPEGRRPPVPLSSGLQDNSAAASHKRRRSSKAVMQEPSRSK</sequence>
<evidence type="ECO:0000256" key="1">
    <source>
        <dbReference type="SAM" id="MobiDB-lite"/>
    </source>
</evidence>
<evidence type="ECO:0000313" key="2">
    <source>
        <dbReference type="EMBL" id="KAF2586452.1"/>
    </source>
</evidence>
<gene>
    <name evidence="2" type="ORF">F2Q70_00035734</name>
</gene>
<accession>A0A8S9JX20</accession>